<dbReference type="EMBL" id="MK072050">
    <property type="protein sequence ID" value="AYV77579.1"/>
    <property type="molecule type" value="Genomic_DNA"/>
</dbReference>
<dbReference type="Gene3D" id="2.30.130.30">
    <property type="entry name" value="Hypothetical protein"/>
    <property type="match status" value="1"/>
</dbReference>
<accession>A0A3G4ZVV6</accession>
<dbReference type="Pfam" id="PF04266">
    <property type="entry name" value="ASCH"/>
    <property type="match status" value="1"/>
</dbReference>
<organism evidence="2">
    <name type="scientific">Dasosvirus sp</name>
    <dbReference type="NCBI Taxonomy" id="2487764"/>
    <lineage>
        <taxon>Viruses</taxon>
        <taxon>Varidnaviria</taxon>
        <taxon>Bamfordvirae</taxon>
        <taxon>Nucleocytoviricota</taxon>
        <taxon>Megaviricetes</taxon>
        <taxon>Imitervirales</taxon>
        <taxon>Mimiviridae</taxon>
        <taxon>Klosneuvirinae</taxon>
    </lineage>
</organism>
<gene>
    <name evidence="2" type="ORF">Dasosvirus9_3</name>
</gene>
<evidence type="ECO:0000313" key="2">
    <source>
        <dbReference type="EMBL" id="AYV77579.1"/>
    </source>
</evidence>
<name>A0A3G4ZVV6_9VIRU</name>
<dbReference type="InterPro" id="IPR015947">
    <property type="entry name" value="PUA-like_sf"/>
</dbReference>
<reference evidence="2" key="1">
    <citation type="submission" date="2018-10" db="EMBL/GenBank/DDBJ databases">
        <title>Hidden diversity of soil giant viruses.</title>
        <authorList>
            <person name="Schulz F."/>
            <person name="Alteio L."/>
            <person name="Goudeau D."/>
            <person name="Ryan E.M."/>
            <person name="Malmstrom R.R."/>
            <person name="Blanchard J."/>
            <person name="Woyke T."/>
        </authorList>
    </citation>
    <scope>NUCLEOTIDE SEQUENCE</scope>
    <source>
        <strain evidence="2">DSV1</strain>
    </source>
</reference>
<protein>
    <recommendedName>
        <fullName evidence="1">ASCH domain-containing protein</fullName>
    </recommendedName>
</protein>
<dbReference type="InterPro" id="IPR007374">
    <property type="entry name" value="ASCH_domain"/>
</dbReference>
<dbReference type="SUPFAM" id="SSF88697">
    <property type="entry name" value="PUA domain-like"/>
    <property type="match status" value="1"/>
</dbReference>
<sequence length="103" mass="12099">MITLWVRDPSLSYIMQGTKTVEGRLLKPIFDQIKKGDTICFNNMFTKKVKYVKIYSSFDEMLCSEKISRVMPMIDNHQVAVKKYHEIYRNKIGVYKVIAICLI</sequence>
<feature type="domain" description="ASCH" evidence="1">
    <location>
        <begin position="7"/>
        <end position="93"/>
    </location>
</feature>
<proteinExistence type="predicted"/>
<evidence type="ECO:0000259" key="1">
    <source>
        <dbReference type="Pfam" id="PF04266"/>
    </source>
</evidence>